<dbReference type="InterPro" id="IPR036163">
    <property type="entry name" value="HMA_dom_sf"/>
</dbReference>
<dbReference type="InterPro" id="IPR008250">
    <property type="entry name" value="ATPase_P-typ_transduc_dom_A_sf"/>
</dbReference>
<dbReference type="InterPro" id="IPR023299">
    <property type="entry name" value="ATPase_P-typ_cyto_dom_N"/>
</dbReference>
<dbReference type="SFLD" id="SFLDG00002">
    <property type="entry name" value="C1.7:_P-type_atpase_like"/>
    <property type="match status" value="1"/>
</dbReference>
<dbReference type="GO" id="GO:0016887">
    <property type="term" value="F:ATP hydrolysis activity"/>
    <property type="evidence" value="ECO:0007669"/>
    <property type="project" value="InterPro"/>
</dbReference>
<name>A0A5C7JBI8_9BACT</name>
<keyword evidence="6 11" id="KW-0547">Nucleotide-binding</keyword>
<evidence type="ECO:0000256" key="8">
    <source>
        <dbReference type="ARBA" id="ARBA00022967"/>
    </source>
</evidence>
<feature type="transmembrane region" description="Helical" evidence="11">
    <location>
        <begin position="90"/>
        <end position="113"/>
    </location>
</feature>
<keyword evidence="4 11" id="KW-0812">Transmembrane</keyword>
<dbReference type="InterPro" id="IPR036412">
    <property type="entry name" value="HAD-like_sf"/>
</dbReference>
<feature type="transmembrane region" description="Helical" evidence="11">
    <location>
        <begin position="197"/>
        <end position="216"/>
    </location>
</feature>
<dbReference type="EC" id="3.6.3.3" evidence="13"/>
<dbReference type="EMBL" id="SSDS01000006">
    <property type="protein sequence ID" value="TXG78793.1"/>
    <property type="molecule type" value="Genomic_DNA"/>
</dbReference>
<evidence type="ECO:0000256" key="1">
    <source>
        <dbReference type="ARBA" id="ARBA00004651"/>
    </source>
</evidence>
<dbReference type="Pfam" id="PF00122">
    <property type="entry name" value="E1-E2_ATPase"/>
    <property type="match status" value="1"/>
</dbReference>
<dbReference type="Gene3D" id="2.70.150.10">
    <property type="entry name" value="Calcium-transporting ATPase, cytoplasmic transduction domain A"/>
    <property type="match status" value="1"/>
</dbReference>
<keyword evidence="5 11" id="KW-0479">Metal-binding</keyword>
<feature type="transmembrane region" description="Helical" evidence="11">
    <location>
        <begin position="722"/>
        <end position="744"/>
    </location>
</feature>
<dbReference type="PRINTS" id="PR00119">
    <property type="entry name" value="CATATPASE"/>
</dbReference>
<evidence type="ECO:0000256" key="7">
    <source>
        <dbReference type="ARBA" id="ARBA00022840"/>
    </source>
</evidence>
<keyword evidence="8" id="KW-1278">Translocase</keyword>
<keyword evidence="3 11" id="KW-1003">Cell membrane</keyword>
<dbReference type="InterPro" id="IPR006121">
    <property type="entry name" value="HMA_dom"/>
</dbReference>
<feature type="transmembrane region" description="Helical" evidence="11">
    <location>
        <begin position="384"/>
        <end position="415"/>
    </location>
</feature>
<dbReference type="PROSITE" id="PS01047">
    <property type="entry name" value="HMA_1"/>
    <property type="match status" value="1"/>
</dbReference>
<reference evidence="13 14" key="1">
    <citation type="submission" date="2018-09" db="EMBL/GenBank/DDBJ databases">
        <title>Metagenome Assembled Genomes from an Advanced Water Purification Facility.</title>
        <authorList>
            <person name="Stamps B.W."/>
            <person name="Spear J.R."/>
        </authorList>
    </citation>
    <scope>NUCLEOTIDE SEQUENCE [LARGE SCALE GENOMIC DNA]</scope>
    <source>
        <strain evidence="13">Bin_63_2</strain>
    </source>
</reference>
<gene>
    <name evidence="13" type="primary">cadA</name>
    <name evidence="13" type="ORF">E6Q11_00330</name>
</gene>
<dbReference type="InterPro" id="IPR001757">
    <property type="entry name" value="P_typ_ATPase"/>
</dbReference>
<dbReference type="GO" id="GO:0005524">
    <property type="term" value="F:ATP binding"/>
    <property type="evidence" value="ECO:0007669"/>
    <property type="project" value="UniProtKB-UniRule"/>
</dbReference>
<dbReference type="PANTHER" id="PTHR43520:SF8">
    <property type="entry name" value="P-TYPE CU(+) TRANSPORTER"/>
    <property type="match status" value="1"/>
</dbReference>
<dbReference type="InterPro" id="IPR018303">
    <property type="entry name" value="ATPase_P-typ_P_site"/>
</dbReference>
<evidence type="ECO:0000256" key="4">
    <source>
        <dbReference type="ARBA" id="ARBA00022692"/>
    </source>
</evidence>
<dbReference type="CDD" id="cd00371">
    <property type="entry name" value="HMA"/>
    <property type="match status" value="1"/>
</dbReference>
<dbReference type="InterPro" id="IPR023214">
    <property type="entry name" value="HAD_sf"/>
</dbReference>
<comment type="similarity">
    <text evidence="2 11">Belongs to the cation transport ATPase (P-type) (TC 3.A.3) family. Type IB subfamily.</text>
</comment>
<dbReference type="NCBIfam" id="TIGR01525">
    <property type="entry name" value="ATPase-IB_hvy"/>
    <property type="match status" value="1"/>
</dbReference>
<dbReference type="PROSITE" id="PS50846">
    <property type="entry name" value="HMA_2"/>
    <property type="match status" value="1"/>
</dbReference>
<dbReference type="PANTHER" id="PTHR43520">
    <property type="entry name" value="ATP7, ISOFORM B"/>
    <property type="match status" value="1"/>
</dbReference>
<feature type="transmembrane region" description="Helical" evidence="11">
    <location>
        <begin position="697"/>
        <end position="716"/>
    </location>
</feature>
<keyword evidence="10 11" id="KW-0472">Membrane</keyword>
<evidence type="ECO:0000256" key="9">
    <source>
        <dbReference type="ARBA" id="ARBA00022989"/>
    </source>
</evidence>
<organism evidence="13 14">
    <name type="scientific">Candidatus Dojkabacteria bacterium</name>
    <dbReference type="NCBI Taxonomy" id="2099670"/>
    <lineage>
        <taxon>Bacteria</taxon>
        <taxon>Candidatus Dojkabacteria</taxon>
    </lineage>
</organism>
<dbReference type="SUPFAM" id="SSF81653">
    <property type="entry name" value="Calcium ATPase, transduction domain A"/>
    <property type="match status" value="1"/>
</dbReference>
<dbReference type="GO" id="GO:0043682">
    <property type="term" value="F:P-type divalent copper transporter activity"/>
    <property type="evidence" value="ECO:0007669"/>
    <property type="project" value="TreeGrafter"/>
</dbReference>
<dbReference type="SUPFAM" id="SSF55008">
    <property type="entry name" value="HMA, heavy metal-associated domain"/>
    <property type="match status" value="1"/>
</dbReference>
<dbReference type="Gene3D" id="3.40.50.1000">
    <property type="entry name" value="HAD superfamily/HAD-like"/>
    <property type="match status" value="1"/>
</dbReference>
<accession>A0A5C7JBI8</accession>
<dbReference type="GO" id="GO:0005886">
    <property type="term" value="C:plasma membrane"/>
    <property type="evidence" value="ECO:0007669"/>
    <property type="project" value="UniProtKB-SubCell"/>
</dbReference>
<proteinExistence type="inferred from homology"/>
<evidence type="ECO:0000256" key="2">
    <source>
        <dbReference type="ARBA" id="ARBA00006024"/>
    </source>
</evidence>
<evidence type="ECO:0000256" key="6">
    <source>
        <dbReference type="ARBA" id="ARBA00022741"/>
    </source>
</evidence>
<evidence type="ECO:0000256" key="10">
    <source>
        <dbReference type="ARBA" id="ARBA00023136"/>
    </source>
</evidence>
<dbReference type="GO" id="GO:0005507">
    <property type="term" value="F:copper ion binding"/>
    <property type="evidence" value="ECO:0007669"/>
    <property type="project" value="TreeGrafter"/>
</dbReference>
<dbReference type="PROSITE" id="PS00154">
    <property type="entry name" value="ATPASE_E1_E2"/>
    <property type="match status" value="1"/>
</dbReference>
<dbReference type="InterPro" id="IPR017969">
    <property type="entry name" value="Heavy-metal-associated_CS"/>
</dbReference>
<dbReference type="Gene3D" id="3.40.1110.10">
    <property type="entry name" value="Calcium-transporting ATPase, cytoplasmic domain N"/>
    <property type="match status" value="1"/>
</dbReference>
<evidence type="ECO:0000256" key="3">
    <source>
        <dbReference type="ARBA" id="ARBA00022475"/>
    </source>
</evidence>
<dbReference type="Gene3D" id="3.30.70.100">
    <property type="match status" value="1"/>
</dbReference>
<dbReference type="NCBIfam" id="TIGR01512">
    <property type="entry name" value="ATPase-IB2_Cd"/>
    <property type="match status" value="1"/>
</dbReference>
<sequence length="751" mass="80689">MEKQSFAVTGMHCASCAAVIGRTLKKLPGVEEAEASYATEKVRVQYDRAKVSLEVMDQALIPLGYRLQEERGKQSPVSDKKSGSVDEEDSLAETLFIVPVALFFFGLMLWDIAARTFLSVPNLPLAMEFFNRIALVVATITLFWVGQPFLLAVARGLRYRVANMDTLIGVGTLTAYLYSTLITLFPAVREWLRAPEYTYFDATIVVIGFVTLGKYLETRSKKKTGEAIEKLVGLQAKTALVLRQGKEETVPIESVQIGDILIVKPGTKIPVDGVIVTGQATIDESMVTGEPLPVERTVGEVVIGSTLNRQGGFQMRATKIGEDLFLAQVIRMVEEAQASHAPIEKLVDKVSSVFVPVVMSIALLSFGGWLLLGSQTLALIDAFSFGLLAFVGVLVIACPCALGLATPTAIIVGVGRGAREGILVKDAGTLEALGTVTTVVLDKTGTLTLGRPILTHVEDTGGLGQDRLLQLIASLEQYSEHPLAGAIREAAKQRSLPLIETKDFQVLAGRGVEATIDGKRYRVGNLPSMNELGIKVDPSLIASHTENGGTPVFVSEGKTLLGFLIVADALKENAVQAVESLRQLGMEPILLSGDDKRTAEYIAHQVGITRVVAGVLPEGKRQFIRILKEEGKKVAMVGDGINDAPALAEANVGIAMATGTDVALETAGITLLYGDLSKLVRAIRLSRATMRTIRQNLFWAFLYNVIGIPLAAGIFYPLTGWLLSPVFAGLAMAFSSVSVVTNALRLKSVKL</sequence>
<dbReference type="InterPro" id="IPR044492">
    <property type="entry name" value="P_typ_ATPase_HD_dom"/>
</dbReference>
<feature type="transmembrane region" description="Helical" evidence="11">
    <location>
        <begin position="353"/>
        <end position="372"/>
    </location>
</feature>
<evidence type="ECO:0000313" key="14">
    <source>
        <dbReference type="Proteomes" id="UP000321026"/>
    </source>
</evidence>
<comment type="subcellular location">
    <subcellularLocation>
        <location evidence="1">Cell membrane</location>
        <topology evidence="1">Multi-pass membrane protein</topology>
    </subcellularLocation>
</comment>
<feature type="domain" description="HMA" evidence="12">
    <location>
        <begin position="2"/>
        <end position="68"/>
    </location>
</feature>
<keyword evidence="13" id="KW-0378">Hydrolase</keyword>
<dbReference type="GO" id="GO:0055070">
    <property type="term" value="P:copper ion homeostasis"/>
    <property type="evidence" value="ECO:0007669"/>
    <property type="project" value="TreeGrafter"/>
</dbReference>
<dbReference type="InterPro" id="IPR023298">
    <property type="entry name" value="ATPase_P-typ_TM_dom_sf"/>
</dbReference>
<dbReference type="SFLD" id="SFLDF00027">
    <property type="entry name" value="p-type_atpase"/>
    <property type="match status" value="1"/>
</dbReference>
<dbReference type="InterPro" id="IPR027256">
    <property type="entry name" value="P-typ_ATPase_IB"/>
</dbReference>
<dbReference type="InterPro" id="IPR059000">
    <property type="entry name" value="ATPase_P-type_domA"/>
</dbReference>
<dbReference type="CDD" id="cd02094">
    <property type="entry name" value="P-type_ATPase_Cu-like"/>
    <property type="match status" value="1"/>
</dbReference>
<dbReference type="Proteomes" id="UP000321026">
    <property type="component" value="Unassembled WGS sequence"/>
</dbReference>
<evidence type="ECO:0000259" key="12">
    <source>
        <dbReference type="PROSITE" id="PS50846"/>
    </source>
</evidence>
<dbReference type="NCBIfam" id="TIGR01511">
    <property type="entry name" value="ATPase-IB1_Cu"/>
    <property type="match status" value="1"/>
</dbReference>
<dbReference type="FunFam" id="2.70.150.10:FF:000020">
    <property type="entry name" value="Copper-exporting P-type ATPase A"/>
    <property type="match status" value="1"/>
</dbReference>
<dbReference type="SFLD" id="SFLDS00003">
    <property type="entry name" value="Haloacid_Dehalogenase"/>
    <property type="match status" value="1"/>
</dbReference>
<dbReference type="SUPFAM" id="SSF56784">
    <property type="entry name" value="HAD-like"/>
    <property type="match status" value="1"/>
</dbReference>
<evidence type="ECO:0000313" key="13">
    <source>
        <dbReference type="EMBL" id="TXG78793.1"/>
    </source>
</evidence>
<evidence type="ECO:0000256" key="11">
    <source>
        <dbReference type="RuleBase" id="RU362081"/>
    </source>
</evidence>
<evidence type="ECO:0000256" key="5">
    <source>
        <dbReference type="ARBA" id="ARBA00022723"/>
    </source>
</evidence>
<dbReference type="PRINTS" id="PR00943">
    <property type="entry name" value="CUATPASE"/>
</dbReference>
<keyword evidence="9 11" id="KW-1133">Transmembrane helix</keyword>
<protein>
    <submittedName>
        <fullName evidence="13">Cadmium-translocating P-type ATPase</fullName>
        <ecNumber evidence="13">3.6.3.3</ecNumber>
    </submittedName>
</protein>
<comment type="caution">
    <text evidence="13">The sequence shown here is derived from an EMBL/GenBank/DDBJ whole genome shotgun (WGS) entry which is preliminary data.</text>
</comment>
<dbReference type="Pfam" id="PF00702">
    <property type="entry name" value="Hydrolase"/>
    <property type="match status" value="1"/>
</dbReference>
<dbReference type="AlphaFoldDB" id="A0A5C7JBI8"/>
<dbReference type="PROSITE" id="PS01229">
    <property type="entry name" value="COF_2"/>
    <property type="match status" value="1"/>
</dbReference>
<feature type="transmembrane region" description="Helical" evidence="11">
    <location>
        <begin position="166"/>
        <end position="185"/>
    </location>
</feature>
<dbReference type="Pfam" id="PF00403">
    <property type="entry name" value="HMA"/>
    <property type="match status" value="1"/>
</dbReference>
<dbReference type="SUPFAM" id="SSF81665">
    <property type="entry name" value="Calcium ATPase, transmembrane domain M"/>
    <property type="match status" value="1"/>
</dbReference>
<dbReference type="NCBIfam" id="TIGR01494">
    <property type="entry name" value="ATPase_P-type"/>
    <property type="match status" value="1"/>
</dbReference>
<feature type="transmembrane region" description="Helical" evidence="11">
    <location>
        <begin position="133"/>
        <end position="154"/>
    </location>
</feature>
<keyword evidence="7 11" id="KW-0067">ATP-binding</keyword>